<accession>A0A6C0JR74</accession>
<dbReference type="EMBL" id="MN740431">
    <property type="protein sequence ID" value="QHU06194.1"/>
    <property type="molecule type" value="Genomic_DNA"/>
</dbReference>
<organism evidence="2">
    <name type="scientific">viral metagenome</name>
    <dbReference type="NCBI Taxonomy" id="1070528"/>
    <lineage>
        <taxon>unclassified sequences</taxon>
        <taxon>metagenomes</taxon>
        <taxon>organismal metagenomes</taxon>
    </lineage>
</organism>
<evidence type="ECO:0000256" key="1">
    <source>
        <dbReference type="SAM" id="MobiDB-lite"/>
    </source>
</evidence>
<reference evidence="2" key="1">
    <citation type="journal article" date="2020" name="Nature">
        <title>Giant virus diversity and host interactions through global metagenomics.</title>
        <authorList>
            <person name="Schulz F."/>
            <person name="Roux S."/>
            <person name="Paez-Espino D."/>
            <person name="Jungbluth S."/>
            <person name="Walsh D.A."/>
            <person name="Denef V.J."/>
            <person name="McMahon K.D."/>
            <person name="Konstantinidis K.T."/>
            <person name="Eloe-Fadrosh E.A."/>
            <person name="Kyrpides N.C."/>
            <person name="Woyke T."/>
        </authorList>
    </citation>
    <scope>NUCLEOTIDE SEQUENCE</scope>
    <source>
        <strain evidence="2">GVMAG-M-3300027747-57</strain>
    </source>
</reference>
<feature type="compositionally biased region" description="Pro residues" evidence="1">
    <location>
        <begin position="766"/>
        <end position="784"/>
    </location>
</feature>
<dbReference type="AlphaFoldDB" id="A0A6C0JR74"/>
<name>A0A6C0JR74_9ZZZZ</name>
<evidence type="ECO:0000313" key="2">
    <source>
        <dbReference type="EMBL" id="QHU06194.1"/>
    </source>
</evidence>
<protein>
    <submittedName>
        <fullName evidence="2">Uncharacterized protein</fullName>
    </submittedName>
</protein>
<proteinExistence type="predicted"/>
<sequence>MASVVYTKEQGCLSSRADAKHDFHTIFKSDEIQKYVTQNIPSSYTGCAIVDEDKFIDLQIMKQGVESVGNNKAKETYISENLSENISSRYEVRYVSREQHDFSKKESLIQQALNDMGVSDDVFIVCDVAYANVREDLKFANSSNSQTFYWVQNAQTLYDPAGKTSWHTDDPKYKEGSREEMYPNYFRKDGNNRFLFCWEDPTKSRVNYYPNWNNRRNQERYEFSEEIPENMIFTNKDLYLGIKTDNKTDYTKHEAVLIITDPTKPKYFAYADKDLAAKGSGILNKSELVSYRAKGNDLKRFVKFIKDTSTTNTNLKLDEVMDYSPETQVLAKKLGDASQSLSCCNKKLHLMRFIRQSAGNKIANNIEEFDSNGYHAFCSFDRIAYVCALNYNCPIVIANTQKGFTIFVRKDLTDISKQIDKTLSINIDGIELESMTRNLKALDDLSKEADTRSIISINRDLLSINFDNEENDNDFYYHRFLLTFFASIPILNLMLSVDDDPLNGTFNPNNEIIKLNKIIHEYGSQIEIPFDIKSYSTIEQLISDIKGWIISCIDSVKIAYGNINKEFETKSAASKTTKGKKDQEKKELEKREILKTLIPNCKMIDMVIYEIIQLSKKYEISVATISKLKEMHKSYAEANSDTTVTKLAKIVPKGIFTNITNCHPFSSAVTSMKIPRNSDIFLERTTQLFGITTVILPIYNSLKSDRFCNVCNHFIRQIKSVINKTKNISDKAKNLSFEIIIKIAGEQLESNEITEIECSEKTTELPLPPVPAKSAQPTPPPAPTTPVLAKEESHHLLTEDDETTDVLLNRMKLLVKPGIVCNDNIHEIITALRHVDIDKCKETIKTYTGEETSVGDLKALIKKSYDIDIFLRGFIGIMLFIESIKISKNDSFKIPVLLRSNSSSLNEKNVFKRLYELSYKNVDDGNYDDESVIRSLINLKSDIMAKLKITEDNGFNTFIEIFKRKSERENIDKLRDRKYLGSAPFEQRRAFCRYINFYIQMDSFIDENTDIDDMDNKPTVTRAKNKWLSLWGDKPDFTVMSFRKLLELNTVTFNSTDNDGNDLGNLTGKFAKYRRDQFNVNMILYYYLENEIQKRNGEPIIHQGLDDLFKQLLLGSGILAPQTGGGMNGGNRNEFLKPLTELLIDMPDSDFKKFRRNLYFILHLPTKYEIEIENYHHFPDEIKVILLSDSKNILDGKKTNQLMPKMSTGGPQNNGLSKNPFNDRVQIGVRGGKRKTIKKNYRKTHKIKNKQFRSTTNKNRLKILF</sequence>
<feature type="region of interest" description="Disordered" evidence="1">
    <location>
        <begin position="764"/>
        <end position="786"/>
    </location>
</feature>